<reference evidence="3 4" key="2">
    <citation type="submission" date="2016-10" db="EMBL/GenBank/DDBJ databases">
        <authorList>
            <person name="Varghese N."/>
            <person name="Submissions S."/>
        </authorList>
    </citation>
    <scope>NUCLEOTIDE SEQUENCE [LARGE SCALE GENOMIC DNA]</scope>
    <source>
        <strain evidence="4">ATCC 20501</strain>
        <strain evidence="2 3">CGMCC 4.3529</strain>
    </source>
</reference>
<gene>
    <name evidence="1" type="ORF">SAMN02982929_05813</name>
    <name evidence="2" type="ORF">SAMN05216506_104343</name>
</gene>
<dbReference type="Proteomes" id="UP000199690">
    <property type="component" value="Unassembled WGS sequence"/>
</dbReference>
<evidence type="ECO:0000313" key="2">
    <source>
        <dbReference type="EMBL" id="SFD44911.1"/>
    </source>
</evidence>
<dbReference type="InterPro" id="IPR027417">
    <property type="entry name" value="P-loop_NTPase"/>
</dbReference>
<evidence type="ECO:0000313" key="4">
    <source>
        <dbReference type="Proteomes" id="UP000236729"/>
    </source>
</evidence>
<name>A0A1H6E8Y9_9PSEU</name>
<dbReference type="SUPFAM" id="SSF52540">
    <property type="entry name" value="P-loop containing nucleoside triphosphate hydrolases"/>
    <property type="match status" value="1"/>
</dbReference>
<keyword evidence="3" id="KW-1185">Reference proteome</keyword>
<dbReference type="Gene3D" id="3.40.50.300">
    <property type="entry name" value="P-loop containing nucleotide triphosphate hydrolases"/>
    <property type="match status" value="1"/>
</dbReference>
<reference evidence="1" key="1">
    <citation type="submission" date="2016-10" db="EMBL/GenBank/DDBJ databases">
        <authorList>
            <person name="de Groot N.N."/>
        </authorList>
    </citation>
    <scope>NUCLEOTIDE SEQUENCE [LARGE SCALE GENOMIC DNA]</scope>
    <source>
        <strain evidence="1">ATCC 20501</strain>
    </source>
</reference>
<sequence>MPRLIHLNGPPGIGKSTLARRYVDDHVGVLNLDIDQLRGLIGGWRDRFAETGEIVRPIALSMAGTHLAAGRDVVMPQFLARSSEIERFEAVARENGAEFREIVLMDSKERSVERFARRGEDDDLPWHGQIKEIVAEEGGASFLAEMHDRLTEVIRTRPTATVLVSEAGAVQRTYEALVEVLDAQS</sequence>
<accession>A0A1H6E8Y9</accession>
<evidence type="ECO:0000313" key="3">
    <source>
        <dbReference type="Proteomes" id="UP000199690"/>
    </source>
</evidence>
<accession>A0A1I1SEM9</accession>
<proteinExistence type="predicted"/>
<dbReference type="SMR" id="A0A1H6E8Y9"/>
<protein>
    <submittedName>
        <fullName evidence="1">AAA domain-containing protein</fullName>
    </submittedName>
</protein>
<dbReference type="AlphaFoldDB" id="A0A1H6E8Y9"/>
<dbReference type="EMBL" id="FNVB01000009">
    <property type="protein sequence ID" value="SEG93404.1"/>
    <property type="molecule type" value="Genomic_DNA"/>
</dbReference>
<dbReference type="Pfam" id="PF13671">
    <property type="entry name" value="AAA_33"/>
    <property type="match status" value="1"/>
</dbReference>
<evidence type="ECO:0000313" key="1">
    <source>
        <dbReference type="EMBL" id="SEG93404.1"/>
    </source>
</evidence>
<dbReference type="RefSeq" id="WP_093351911.1">
    <property type="nucleotide sequence ID" value="NZ_FNVB01000009.1"/>
</dbReference>
<organism evidence="1 4">
    <name type="scientific">Saccharopolyspora kobensis</name>
    <dbReference type="NCBI Taxonomy" id="146035"/>
    <lineage>
        <taxon>Bacteria</taxon>
        <taxon>Bacillati</taxon>
        <taxon>Actinomycetota</taxon>
        <taxon>Actinomycetes</taxon>
        <taxon>Pseudonocardiales</taxon>
        <taxon>Pseudonocardiaceae</taxon>
        <taxon>Saccharopolyspora</taxon>
    </lineage>
</organism>
<dbReference type="EMBL" id="FOME01000004">
    <property type="protein sequence ID" value="SFD44911.1"/>
    <property type="molecule type" value="Genomic_DNA"/>
</dbReference>
<dbReference type="Proteomes" id="UP000236729">
    <property type="component" value="Unassembled WGS sequence"/>
</dbReference>